<evidence type="ECO:0000256" key="2">
    <source>
        <dbReference type="ARBA" id="ARBA00022448"/>
    </source>
</evidence>
<evidence type="ECO:0000256" key="6">
    <source>
        <dbReference type="ARBA" id="ARBA00022958"/>
    </source>
</evidence>
<dbReference type="Proteomes" id="UP001189624">
    <property type="component" value="Chromosome 4"/>
</dbReference>
<dbReference type="GO" id="GO:0006813">
    <property type="term" value="P:potassium ion transport"/>
    <property type="evidence" value="ECO:0007669"/>
    <property type="project" value="UniProtKB-KW"/>
</dbReference>
<evidence type="ECO:0000256" key="5">
    <source>
        <dbReference type="ARBA" id="ARBA00022692"/>
    </source>
</evidence>
<keyword evidence="2" id="KW-0813">Transport</keyword>
<dbReference type="InterPro" id="IPR044880">
    <property type="entry name" value="NCX_ion-bd_dom_sf"/>
</dbReference>
<evidence type="ECO:0000259" key="13">
    <source>
        <dbReference type="Pfam" id="PF01699"/>
    </source>
</evidence>
<evidence type="ECO:0000313" key="15">
    <source>
        <dbReference type="Proteomes" id="UP001189624"/>
    </source>
</evidence>
<dbReference type="EMBL" id="OY731401">
    <property type="protein sequence ID" value="CAJ1950747.1"/>
    <property type="molecule type" value="Genomic_DNA"/>
</dbReference>
<protein>
    <recommendedName>
        <fullName evidence="13">Sodium/calcium exchanger membrane region domain-containing protein</fullName>
    </recommendedName>
</protein>
<evidence type="ECO:0000256" key="3">
    <source>
        <dbReference type="ARBA" id="ARBA00022449"/>
    </source>
</evidence>
<feature type="transmembrane region" description="Helical" evidence="12">
    <location>
        <begin position="448"/>
        <end position="466"/>
    </location>
</feature>
<dbReference type="GO" id="GO:0015297">
    <property type="term" value="F:antiporter activity"/>
    <property type="evidence" value="ECO:0007669"/>
    <property type="project" value="UniProtKB-KW"/>
</dbReference>
<name>A0AA86VJJ7_9FABA</name>
<evidence type="ECO:0000313" key="14">
    <source>
        <dbReference type="EMBL" id="CAJ1950747.1"/>
    </source>
</evidence>
<feature type="transmembrane region" description="Helical" evidence="12">
    <location>
        <begin position="136"/>
        <end position="154"/>
    </location>
</feature>
<feature type="transmembrane region" description="Helical" evidence="12">
    <location>
        <begin position="271"/>
        <end position="292"/>
    </location>
</feature>
<keyword evidence="8" id="KW-0915">Sodium</keyword>
<keyword evidence="7 12" id="KW-1133">Transmembrane helix</keyword>
<feature type="transmembrane region" description="Helical" evidence="12">
    <location>
        <begin position="502"/>
        <end position="526"/>
    </location>
</feature>
<evidence type="ECO:0000256" key="7">
    <source>
        <dbReference type="ARBA" id="ARBA00022989"/>
    </source>
</evidence>
<evidence type="ECO:0000256" key="8">
    <source>
        <dbReference type="ARBA" id="ARBA00023053"/>
    </source>
</evidence>
<dbReference type="Gramene" id="rna-AYBTSS11_LOCUS14416">
    <property type="protein sequence ID" value="CAJ1950747.1"/>
    <property type="gene ID" value="gene-AYBTSS11_LOCUS14416"/>
</dbReference>
<keyword evidence="10" id="KW-0406">Ion transport</keyword>
<dbReference type="PANTHER" id="PTHR12266">
    <property type="entry name" value="NA+/CA2+ K+ INDEPENDENT EXCHANGER"/>
    <property type="match status" value="1"/>
</dbReference>
<evidence type="ECO:0000256" key="9">
    <source>
        <dbReference type="ARBA" id="ARBA00023136"/>
    </source>
</evidence>
<evidence type="ECO:0000256" key="12">
    <source>
        <dbReference type="SAM" id="Phobius"/>
    </source>
</evidence>
<keyword evidence="6" id="KW-0630">Potassium</keyword>
<dbReference type="GO" id="GO:0016020">
    <property type="term" value="C:membrane"/>
    <property type="evidence" value="ECO:0007669"/>
    <property type="project" value="UniProtKB-SubCell"/>
</dbReference>
<keyword evidence="5 12" id="KW-0812">Transmembrane</keyword>
<feature type="transmembrane region" description="Helical" evidence="12">
    <location>
        <begin position="244"/>
        <end position="265"/>
    </location>
</feature>
<gene>
    <name evidence="14" type="ORF">AYBTSS11_LOCUS14416</name>
</gene>
<keyword evidence="9 12" id="KW-0472">Membrane</keyword>
<feature type="transmembrane region" description="Helical" evidence="12">
    <location>
        <begin position="590"/>
        <end position="610"/>
    </location>
</feature>
<accession>A0AA86VJJ7</accession>
<reference evidence="14" key="1">
    <citation type="submission" date="2023-10" db="EMBL/GenBank/DDBJ databases">
        <authorList>
            <person name="Domelevo Entfellner J.-B."/>
        </authorList>
    </citation>
    <scope>NUCLEOTIDE SEQUENCE</scope>
</reference>
<keyword evidence="10" id="KW-0739">Sodium transport</keyword>
<evidence type="ECO:0000256" key="11">
    <source>
        <dbReference type="ARBA" id="ARBA00038187"/>
    </source>
</evidence>
<evidence type="ECO:0000256" key="1">
    <source>
        <dbReference type="ARBA" id="ARBA00004141"/>
    </source>
</evidence>
<dbReference type="PANTHER" id="PTHR12266:SF0">
    <property type="entry name" value="MITOCHONDRIAL SODIUM_CALCIUM EXCHANGER PROTEIN"/>
    <property type="match status" value="1"/>
</dbReference>
<organism evidence="14 15">
    <name type="scientific">Sphenostylis stenocarpa</name>
    <dbReference type="NCBI Taxonomy" id="92480"/>
    <lineage>
        <taxon>Eukaryota</taxon>
        <taxon>Viridiplantae</taxon>
        <taxon>Streptophyta</taxon>
        <taxon>Embryophyta</taxon>
        <taxon>Tracheophyta</taxon>
        <taxon>Spermatophyta</taxon>
        <taxon>Magnoliopsida</taxon>
        <taxon>eudicotyledons</taxon>
        <taxon>Gunneridae</taxon>
        <taxon>Pentapetalae</taxon>
        <taxon>rosids</taxon>
        <taxon>fabids</taxon>
        <taxon>Fabales</taxon>
        <taxon>Fabaceae</taxon>
        <taxon>Papilionoideae</taxon>
        <taxon>50 kb inversion clade</taxon>
        <taxon>NPAAA clade</taxon>
        <taxon>indigoferoid/millettioid clade</taxon>
        <taxon>Phaseoleae</taxon>
        <taxon>Sphenostylis</taxon>
    </lineage>
</organism>
<comment type="subcellular location">
    <subcellularLocation>
        <location evidence="1">Membrane</location>
        <topology evidence="1">Multi-pass membrane protein</topology>
    </subcellularLocation>
</comment>
<feature type="transmembrane region" description="Helical" evidence="12">
    <location>
        <begin position="478"/>
        <end position="496"/>
    </location>
</feature>
<evidence type="ECO:0000256" key="4">
    <source>
        <dbReference type="ARBA" id="ARBA00022538"/>
    </source>
</evidence>
<dbReference type="InterPro" id="IPR004837">
    <property type="entry name" value="NaCa_Exmemb"/>
</dbReference>
<dbReference type="GO" id="GO:0008324">
    <property type="term" value="F:monoatomic cation transmembrane transporter activity"/>
    <property type="evidence" value="ECO:0007669"/>
    <property type="project" value="TreeGrafter"/>
</dbReference>
<dbReference type="Gene3D" id="1.20.1420.30">
    <property type="entry name" value="NCX, central ion-binding region"/>
    <property type="match status" value="2"/>
</dbReference>
<keyword evidence="15" id="KW-1185">Reference proteome</keyword>
<feature type="domain" description="Sodium/calcium exchanger membrane region" evidence="13">
    <location>
        <begin position="483"/>
        <end position="635"/>
    </location>
</feature>
<proteinExistence type="inferred from homology"/>
<dbReference type="AlphaFoldDB" id="A0AA86VJJ7"/>
<sequence>MKAPNTLFGAKRRKFHGVFNVLCAMVVFFFFYNREDIIRNPILRQSSYFANHGLPQNSILRDGSSVIQRRMAEISANTSSVAGENDLGVSELCSGLVHHDGYSSPCEFLKVNPQCSSDGYLDYLKFFYCSCEGFRVFGYLVLAVWLAALFYLLGNTAADYFCPSLENLSRILKLPPTVAGVVLLPLGNGAPDVFASIASFVGAESGEVGLNSVLGGALFVTTIVVGAVSLCVAEKEIEIDGRCFIRDVSFFLVTLFSLLLILVVGKVGVGAAIGFVSIYFVYAFIVAANEILRKHAQRLKLDAVTPLLPVQGSVFSLGLEDDISIFSSLLEDTESDPPRLPPSLPQWMWSSNVAIYSNQSSKINFLDDERPLWGWSDGSVENTRTSFSVSKLFLLMEIPLAIPRRLTIPMVDEQAWSKPYSVISSSLAPILLAILFSTRDNVSNQGVVFSYCVGVAVGCTFGILTYKYTVPDRTPHQFLLPWVLGGFIMSIVWFYIIANELVALLVAFGVIFGINPSILGLTVLAWGNSMGDLMSNISLALDGEDGVQIALSGCYAGPMFNTLVGLGVSLLIGASSKKPSVYVLPEDSSLFYTMGFLIAGLLWALVVLPAKNMHPNRTLGMGLITLYLIFLSFRICTAMGFITVAGLR</sequence>
<comment type="similarity">
    <text evidence="11">Belongs to the Ca(2+):cation antiporter (CaCA) (TC 2.A.19) family. Cation/calcium exchanger (CCX) subfamily.</text>
</comment>
<keyword evidence="4" id="KW-0633">Potassium transport</keyword>
<feature type="domain" description="Sodium/calcium exchanger membrane region" evidence="13">
    <location>
        <begin position="143"/>
        <end position="286"/>
    </location>
</feature>
<dbReference type="Pfam" id="PF01699">
    <property type="entry name" value="Na_Ca_ex"/>
    <property type="match status" value="2"/>
</dbReference>
<feature type="transmembrane region" description="Helical" evidence="12">
    <location>
        <begin position="213"/>
        <end position="232"/>
    </location>
</feature>
<dbReference type="InterPro" id="IPR051359">
    <property type="entry name" value="CaCA_antiporter"/>
</dbReference>
<evidence type="ECO:0000256" key="10">
    <source>
        <dbReference type="ARBA" id="ARBA00023201"/>
    </source>
</evidence>
<feature type="transmembrane region" description="Helical" evidence="12">
    <location>
        <begin position="622"/>
        <end position="647"/>
    </location>
</feature>
<dbReference type="GO" id="GO:0006814">
    <property type="term" value="P:sodium ion transport"/>
    <property type="evidence" value="ECO:0007669"/>
    <property type="project" value="UniProtKB-KW"/>
</dbReference>
<feature type="transmembrane region" description="Helical" evidence="12">
    <location>
        <begin position="15"/>
        <end position="32"/>
    </location>
</feature>
<keyword evidence="3" id="KW-0050">Antiport</keyword>
<feature type="transmembrane region" description="Helical" evidence="12">
    <location>
        <begin position="547"/>
        <end position="570"/>
    </location>
</feature>